<gene>
    <name evidence="1" type="ORF">ENUP19_0059G0012</name>
</gene>
<name>A0ABQ0DD72_9EUKA</name>
<dbReference type="Proteomes" id="UP001628156">
    <property type="component" value="Unassembled WGS sequence"/>
</dbReference>
<proteinExistence type="predicted"/>
<sequence length="127" mass="15274">MEFAIVSYSREYNFKALFNNYEFYRNFTDNRANIIELLFNEYVAILSIVYKVYLVGVSSLSEEVIDRLLLYIDDWCLRDGILFAWDVVDELYEMALKREELEEEEEEYVFHWECEDSSLSVLDLSKL</sequence>
<dbReference type="EMBL" id="BAAFRS010000059">
    <property type="protein sequence ID" value="GAB1220804.1"/>
    <property type="molecule type" value="Genomic_DNA"/>
</dbReference>
<keyword evidence="2" id="KW-1185">Reference proteome</keyword>
<accession>A0ABQ0DD72</accession>
<reference evidence="1 2" key="1">
    <citation type="journal article" date="2019" name="PLoS Negl. Trop. Dis.">
        <title>Whole genome sequencing of Entamoeba nuttalli reveals mammalian host-related molecular signatures and a novel octapeptide-repeat surface protein.</title>
        <authorList>
            <person name="Tanaka M."/>
            <person name="Makiuchi T."/>
            <person name="Komiyama T."/>
            <person name="Shiina T."/>
            <person name="Osaki K."/>
            <person name="Tachibana H."/>
        </authorList>
    </citation>
    <scope>NUCLEOTIDE SEQUENCE [LARGE SCALE GENOMIC DNA]</scope>
    <source>
        <strain evidence="1 2">P19-061405</strain>
    </source>
</reference>
<comment type="caution">
    <text evidence="1">The sequence shown here is derived from an EMBL/GenBank/DDBJ whole genome shotgun (WGS) entry which is preliminary data.</text>
</comment>
<evidence type="ECO:0000313" key="1">
    <source>
        <dbReference type="EMBL" id="GAB1220804.1"/>
    </source>
</evidence>
<protein>
    <recommendedName>
        <fullName evidence="3">AP complex subunit sigma</fullName>
    </recommendedName>
</protein>
<evidence type="ECO:0008006" key="3">
    <source>
        <dbReference type="Google" id="ProtNLM"/>
    </source>
</evidence>
<organism evidence="1 2">
    <name type="scientific">Entamoeba nuttalli</name>
    <dbReference type="NCBI Taxonomy" id="412467"/>
    <lineage>
        <taxon>Eukaryota</taxon>
        <taxon>Amoebozoa</taxon>
        <taxon>Evosea</taxon>
        <taxon>Archamoebae</taxon>
        <taxon>Mastigamoebida</taxon>
        <taxon>Entamoebidae</taxon>
        <taxon>Entamoeba</taxon>
    </lineage>
</organism>
<evidence type="ECO:0000313" key="2">
    <source>
        <dbReference type="Proteomes" id="UP001628156"/>
    </source>
</evidence>